<evidence type="ECO:0000313" key="2">
    <source>
        <dbReference type="EMBL" id="KAI5408643.1"/>
    </source>
</evidence>
<dbReference type="EMBL" id="JAMSHJ010000005">
    <property type="protein sequence ID" value="KAI5408648.1"/>
    <property type="molecule type" value="Genomic_DNA"/>
</dbReference>
<accession>A0A9D4WT65</accession>
<reference evidence="2 4" key="1">
    <citation type="journal article" date="2022" name="Nat. Genet.">
        <title>Improved pea reference genome and pan-genome highlight genomic features and evolutionary characteristics.</title>
        <authorList>
            <person name="Yang T."/>
            <person name="Liu R."/>
            <person name="Luo Y."/>
            <person name="Hu S."/>
            <person name="Wang D."/>
            <person name="Wang C."/>
            <person name="Pandey M.K."/>
            <person name="Ge S."/>
            <person name="Xu Q."/>
            <person name="Li N."/>
            <person name="Li G."/>
            <person name="Huang Y."/>
            <person name="Saxena R.K."/>
            <person name="Ji Y."/>
            <person name="Li M."/>
            <person name="Yan X."/>
            <person name="He Y."/>
            <person name="Liu Y."/>
            <person name="Wang X."/>
            <person name="Xiang C."/>
            <person name="Varshney R.K."/>
            <person name="Ding H."/>
            <person name="Gao S."/>
            <person name="Zong X."/>
        </authorList>
    </citation>
    <scope>NUCLEOTIDE SEQUENCE [LARGE SCALE GENOMIC DNA]</scope>
    <source>
        <strain evidence="2 4">cv. Zhongwan 6</strain>
    </source>
</reference>
<gene>
    <name evidence="2" type="ORF">KIW84_054469</name>
    <name evidence="3" type="ORF">KIW84_054471</name>
</gene>
<dbReference type="Proteomes" id="UP001058974">
    <property type="component" value="Chromosome 5"/>
</dbReference>
<organism evidence="2 4">
    <name type="scientific">Pisum sativum</name>
    <name type="common">Garden pea</name>
    <name type="synonym">Lathyrus oleraceus</name>
    <dbReference type="NCBI Taxonomy" id="3888"/>
    <lineage>
        <taxon>Eukaryota</taxon>
        <taxon>Viridiplantae</taxon>
        <taxon>Streptophyta</taxon>
        <taxon>Embryophyta</taxon>
        <taxon>Tracheophyta</taxon>
        <taxon>Spermatophyta</taxon>
        <taxon>Magnoliopsida</taxon>
        <taxon>eudicotyledons</taxon>
        <taxon>Gunneridae</taxon>
        <taxon>Pentapetalae</taxon>
        <taxon>rosids</taxon>
        <taxon>fabids</taxon>
        <taxon>Fabales</taxon>
        <taxon>Fabaceae</taxon>
        <taxon>Papilionoideae</taxon>
        <taxon>50 kb inversion clade</taxon>
        <taxon>NPAAA clade</taxon>
        <taxon>Hologalegina</taxon>
        <taxon>IRL clade</taxon>
        <taxon>Fabeae</taxon>
        <taxon>Lathyrus</taxon>
    </lineage>
</organism>
<proteinExistence type="predicted"/>
<dbReference type="InterPro" id="IPR057135">
    <property type="entry name" value="At4g27190-like_LRR"/>
</dbReference>
<dbReference type="EMBL" id="JAMSHJ010000005">
    <property type="protein sequence ID" value="KAI5408643.1"/>
    <property type="molecule type" value="Genomic_DNA"/>
</dbReference>
<comment type="caution">
    <text evidence="2">The sequence shown here is derived from an EMBL/GenBank/DDBJ whole genome shotgun (WGS) entry which is preliminary data.</text>
</comment>
<evidence type="ECO:0000313" key="3">
    <source>
        <dbReference type="EMBL" id="KAI5408648.1"/>
    </source>
</evidence>
<name>A0A9D4WT65_PEA</name>
<dbReference type="Gramene" id="Psat05G0447100-T2">
    <property type="protein sequence ID" value="KAI5408648.1"/>
    <property type="gene ID" value="KIW84_054471"/>
</dbReference>
<sequence>MSNSSSSRTCFPKLNVLVVIKCNKLKCVFSTSVSNELPELKCLIIREADELEEIFKTEGEENQKAKILNLKFVAFVNLPSLFQTQGIQFQTVESRFVMDCQKLSLTSTSRLAYFWEIIGSDSLMDMDEGALRNLLIILQKIQEESRGHNTKDFIAGIEVEAASSHELTSSEGNAINVEEGNTSYNVKTITSSTNLELEHGDEQIAMTSFSMASKETNDQVSWNDEAFKNVSSNIEEQLPKKDDIIVSKSKPSSIASKFPSIPSKGNSSKIVEDLSYSLLITKELEQLVSKKHLASENLSLLTDFLVLHPSLHLKDTSLSNRYKGCAYSLLAQLLKFLQTHSAVDAMGSYRTEFVELLQDAHSFGFDKDWLNGVERRGLFPDIQVLDSKQQVTKEFEMLRFKIDNLSQYVEDLKHQLTSSETVLESIIQKEADLSAPIGY</sequence>
<dbReference type="Pfam" id="PF23247">
    <property type="entry name" value="LRR_RPS2"/>
    <property type="match status" value="1"/>
</dbReference>
<evidence type="ECO:0000313" key="4">
    <source>
        <dbReference type="Proteomes" id="UP001058974"/>
    </source>
</evidence>
<dbReference type="AlphaFoldDB" id="A0A9D4WT65"/>
<keyword evidence="4" id="KW-1185">Reference proteome</keyword>
<feature type="domain" description="Disease resistance protein At4g27190-like leucine-rich repeats" evidence="1">
    <location>
        <begin position="6"/>
        <end position="103"/>
    </location>
</feature>
<evidence type="ECO:0000259" key="1">
    <source>
        <dbReference type="Pfam" id="PF23247"/>
    </source>
</evidence>
<protein>
    <recommendedName>
        <fullName evidence="1">Disease resistance protein At4g27190-like leucine-rich repeats domain-containing protein</fullName>
    </recommendedName>
</protein>
<dbReference type="Gramene" id="Psat05G0446900-T1">
    <property type="protein sequence ID" value="KAI5408643.1"/>
    <property type="gene ID" value="KIW84_054469"/>
</dbReference>